<proteinExistence type="predicted"/>
<dbReference type="Proteomes" id="UP000474228">
    <property type="component" value="Unassembled WGS sequence"/>
</dbReference>
<evidence type="ECO:0000313" key="3">
    <source>
        <dbReference type="Proteomes" id="UP000474228"/>
    </source>
</evidence>
<comment type="caution">
    <text evidence="2">The sequence shown here is derived from an EMBL/GenBank/DDBJ whole genome shotgun (WGS) entry which is preliminary data.</text>
</comment>
<feature type="non-terminal residue" evidence="2">
    <location>
        <position position="82"/>
    </location>
</feature>
<evidence type="ECO:0000256" key="1">
    <source>
        <dbReference type="SAM" id="MobiDB-lite"/>
    </source>
</evidence>
<reference evidence="2 3" key="1">
    <citation type="submission" date="2019-11" db="EMBL/GenBank/DDBJ databases">
        <title>Growth characteristics of pneumococcus vary with the chemical composition of the capsule and with environmental conditions.</title>
        <authorList>
            <person name="Tothpal A."/>
            <person name="Desobry K."/>
            <person name="Joshi S."/>
            <person name="Wyllie A.L."/>
            <person name="Weinberger D.M."/>
        </authorList>
    </citation>
    <scope>NUCLEOTIDE SEQUENCE [LARGE SCALE GENOMIC DNA]</scope>
    <source>
        <strain evidence="3">pnumococcus22F</strain>
    </source>
</reference>
<dbReference type="RefSeq" id="WP_155458833.1">
    <property type="nucleotide sequence ID" value="NZ_WNHJ01001005.1"/>
</dbReference>
<feature type="region of interest" description="Disordered" evidence="1">
    <location>
        <begin position="32"/>
        <end position="52"/>
    </location>
</feature>
<feature type="compositionally biased region" description="Polar residues" evidence="1">
    <location>
        <begin position="32"/>
        <end position="43"/>
    </location>
</feature>
<evidence type="ECO:0000313" key="2">
    <source>
        <dbReference type="EMBL" id="MTV64577.1"/>
    </source>
</evidence>
<protein>
    <submittedName>
        <fullName evidence="2">Uncharacterized protein</fullName>
    </submittedName>
</protein>
<sequence>NYDIGHLLGASGGGGNAGCIGCVCQNPQSQNDLAKGSGYSSPSDGKPEGDSFDIDFVAHEIGHQLGANHTFSHEIEGTGVSV</sequence>
<gene>
    <name evidence="2" type="ORF">GM539_14680</name>
</gene>
<dbReference type="EMBL" id="WNHJ01001005">
    <property type="protein sequence ID" value="MTV64577.1"/>
    <property type="molecule type" value="Genomic_DNA"/>
</dbReference>
<name>A0A6G2D6Z2_STREE</name>
<accession>A0A6G2D6Z2</accession>
<dbReference type="Pfam" id="PF13583">
    <property type="entry name" value="Reprolysin_4"/>
    <property type="match status" value="1"/>
</dbReference>
<feature type="non-terminal residue" evidence="2">
    <location>
        <position position="1"/>
    </location>
</feature>
<dbReference type="AlphaFoldDB" id="A0A6G2D6Z2"/>
<organism evidence="2 3">
    <name type="scientific">Streptococcus pneumoniae</name>
    <dbReference type="NCBI Taxonomy" id="1313"/>
    <lineage>
        <taxon>Bacteria</taxon>
        <taxon>Bacillati</taxon>
        <taxon>Bacillota</taxon>
        <taxon>Bacilli</taxon>
        <taxon>Lactobacillales</taxon>
        <taxon>Streptococcaceae</taxon>
        <taxon>Streptococcus</taxon>
    </lineage>
</organism>